<dbReference type="EMBL" id="JADIMZ010000011">
    <property type="protein sequence ID" value="MBO8431810.1"/>
    <property type="molecule type" value="Genomic_DNA"/>
</dbReference>
<evidence type="ECO:0000313" key="2">
    <source>
        <dbReference type="Proteomes" id="UP000823612"/>
    </source>
</evidence>
<proteinExistence type="predicted"/>
<protein>
    <submittedName>
        <fullName evidence="1">Uncharacterized protein</fullName>
    </submittedName>
</protein>
<organism evidence="1 2">
    <name type="scientific">Candidatus Pullibacteroides excrementavium</name>
    <dbReference type="NCBI Taxonomy" id="2840905"/>
    <lineage>
        <taxon>Bacteria</taxon>
        <taxon>Pseudomonadati</taxon>
        <taxon>Bacteroidota</taxon>
        <taxon>Bacteroidia</taxon>
        <taxon>Bacteroidales</taxon>
        <taxon>Candidatus Pullibacteroides</taxon>
    </lineage>
</organism>
<accession>A0A9D9GYK3</accession>
<gene>
    <name evidence="1" type="ORF">IAB08_00745</name>
</gene>
<evidence type="ECO:0000313" key="1">
    <source>
        <dbReference type="EMBL" id="MBO8431810.1"/>
    </source>
</evidence>
<dbReference type="Proteomes" id="UP000823612">
    <property type="component" value="Unassembled WGS sequence"/>
</dbReference>
<reference evidence="1" key="2">
    <citation type="journal article" date="2021" name="PeerJ">
        <title>Extensive microbial diversity within the chicken gut microbiome revealed by metagenomics and culture.</title>
        <authorList>
            <person name="Gilroy R."/>
            <person name="Ravi A."/>
            <person name="Getino M."/>
            <person name="Pursley I."/>
            <person name="Horton D.L."/>
            <person name="Alikhan N.F."/>
            <person name="Baker D."/>
            <person name="Gharbi K."/>
            <person name="Hall N."/>
            <person name="Watson M."/>
            <person name="Adriaenssens E.M."/>
            <person name="Foster-Nyarko E."/>
            <person name="Jarju S."/>
            <person name="Secka A."/>
            <person name="Antonio M."/>
            <person name="Oren A."/>
            <person name="Chaudhuri R.R."/>
            <person name="La Ragione R."/>
            <person name="Hildebrand F."/>
            <person name="Pallen M.J."/>
        </authorList>
    </citation>
    <scope>NUCLEOTIDE SEQUENCE</scope>
    <source>
        <strain evidence="1">2889</strain>
    </source>
</reference>
<comment type="caution">
    <text evidence="1">The sequence shown here is derived from an EMBL/GenBank/DDBJ whole genome shotgun (WGS) entry which is preliminary data.</text>
</comment>
<reference evidence="1" key="1">
    <citation type="submission" date="2020-10" db="EMBL/GenBank/DDBJ databases">
        <authorList>
            <person name="Gilroy R."/>
        </authorList>
    </citation>
    <scope>NUCLEOTIDE SEQUENCE</scope>
    <source>
        <strain evidence="1">2889</strain>
    </source>
</reference>
<sequence>MRKKWEIAKYGFELTEEERMNAYYKDENYNIKALKSGKIKILTDEDRKRIAEIGVDRWKIEQTTRMDEMGKDAWGEEQIKLYQMPKPQKKQAANIMNKSNIFWFDKMRPMLQAWLTVKEAIAPARYKNEYAWKDITTANQHGGKI</sequence>
<dbReference type="AlphaFoldDB" id="A0A9D9GYK3"/>
<name>A0A9D9GYK3_9BACT</name>